<keyword evidence="4" id="KW-0274">FAD</keyword>
<accession>A0A0F7KGV2</accession>
<dbReference type="InterPro" id="IPR029058">
    <property type="entry name" value="AB_hydrolase_fold"/>
</dbReference>
<dbReference type="Proteomes" id="UP000034156">
    <property type="component" value="Chromosome"/>
</dbReference>
<evidence type="ECO:0000313" key="9">
    <source>
        <dbReference type="Proteomes" id="UP000324176"/>
    </source>
</evidence>
<evidence type="ECO:0000256" key="5">
    <source>
        <dbReference type="ARBA" id="ARBA00023002"/>
    </source>
</evidence>
<evidence type="ECO:0000256" key="3">
    <source>
        <dbReference type="ARBA" id="ARBA00022630"/>
    </source>
</evidence>
<evidence type="ECO:0000313" key="6">
    <source>
        <dbReference type="EMBL" id="AKH38771.1"/>
    </source>
</evidence>
<dbReference type="GO" id="GO:0016491">
    <property type="term" value="F:oxidoreductase activity"/>
    <property type="evidence" value="ECO:0007669"/>
    <property type="project" value="UniProtKB-KW"/>
</dbReference>
<reference evidence="6 8" key="2">
    <citation type="journal article" date="2016" name="Genome Announc.">
        <title>Genome Sequence of Nitrosomonas communis Strain Nm2, a Mesophilic Ammonia-Oxidizing Bacterium Isolated from Mediterranean Soil.</title>
        <authorList>
            <person name="Kozlowski J.A."/>
            <person name="Kits K.D."/>
            <person name="Stein L.Y."/>
        </authorList>
    </citation>
    <scope>NUCLEOTIDE SEQUENCE [LARGE SCALE GENOMIC DNA]</scope>
    <source>
        <strain evidence="6 8">Nm2</strain>
    </source>
</reference>
<dbReference type="PANTHER" id="PTHR47470:SF1">
    <property type="entry name" value="FAD-DEPENDENT OXIDOREDUCTASE 2 FAD BINDING DOMAIN-CONTAINING PROTEIN"/>
    <property type="match status" value="1"/>
</dbReference>
<dbReference type="InterPro" id="IPR052542">
    <property type="entry name" value="Cholesterol_Oxidase"/>
</dbReference>
<gene>
    <name evidence="6" type="ORF">AAW31_14710</name>
    <name evidence="7" type="ORF">BCL69_100213</name>
</gene>
<dbReference type="KEGG" id="nco:AAW31_14710"/>
<sequence>MSLMERTVPFTAGDGMALNLINVRSATQPPKQGPIILVHGAGVRANIFRAPEKETIVNALIEAGYDVWLENWRASIDFPGNTWTLDQAALYDHPYAVRKICEKTGYKTMKAIIHCQGSTSFMMSAMAGLLPQVTTIVANAVTLHPIVPAWSAFKLNFVVPVVNMLTPYVNPHWGVEAPSWIAKIMTSLVKLTHHECNNTVCKWVSFTYGSGFPALWRHENLSENTHEWLKEEFGNVPLRFFQQMARCVHKGNLVSVEGFPDLPADYVATPPKTEARFSFFCGGKNRCFLPESQEKSWAYFDKLRPNFHTFHRLPEYSHLDIFMGKHAARDVFPIMIEELSK</sequence>
<comment type="cofactor">
    <cofactor evidence="1">
        <name>FAD</name>
        <dbReference type="ChEBI" id="CHEBI:57692"/>
    </cofactor>
</comment>
<reference evidence="8" key="1">
    <citation type="submission" date="2015-05" db="EMBL/GenBank/DDBJ databases">
        <title>Draft genome of Nitrosomonas communis strain Nm2.</title>
        <authorList>
            <person name="Kozlowski J.A."/>
            <person name="Kits K.D."/>
            <person name="Stein L.Y."/>
        </authorList>
    </citation>
    <scope>NUCLEOTIDE SEQUENCE [LARGE SCALE GENOMIC DNA]</scope>
    <source>
        <strain evidence="8">Nm2</strain>
    </source>
</reference>
<reference evidence="7 9" key="3">
    <citation type="submission" date="2019-07" db="EMBL/GenBank/DDBJ databases">
        <title>Active sludge and wastewater microbial communities from Klosterneuburg, Austria.</title>
        <authorList>
            <person name="Wagner M."/>
        </authorList>
    </citation>
    <scope>NUCLEOTIDE SEQUENCE [LARGE SCALE GENOMIC DNA]</scope>
    <source>
        <strain evidence="7 9">Nm2</strain>
    </source>
</reference>
<dbReference type="RefSeq" id="WP_046850807.1">
    <property type="nucleotide sequence ID" value="NZ_CBDIPD010000110.1"/>
</dbReference>
<keyword evidence="8" id="KW-1185">Reference proteome</keyword>
<dbReference type="Proteomes" id="UP000324176">
    <property type="component" value="Unassembled WGS sequence"/>
</dbReference>
<keyword evidence="5" id="KW-0560">Oxidoreductase</keyword>
<organism evidence="6 8">
    <name type="scientific">Nitrosomonas communis</name>
    <dbReference type="NCBI Taxonomy" id="44574"/>
    <lineage>
        <taxon>Bacteria</taxon>
        <taxon>Pseudomonadati</taxon>
        <taxon>Pseudomonadota</taxon>
        <taxon>Betaproteobacteria</taxon>
        <taxon>Nitrosomonadales</taxon>
        <taxon>Nitrosomonadaceae</taxon>
        <taxon>Nitrosomonas</taxon>
    </lineage>
</organism>
<protein>
    <submittedName>
        <fullName evidence="6">Esterase</fullName>
    </submittedName>
</protein>
<keyword evidence="3" id="KW-0285">Flavoprotein</keyword>
<evidence type="ECO:0000313" key="7">
    <source>
        <dbReference type="EMBL" id="TYP94243.1"/>
    </source>
</evidence>
<dbReference type="PANTHER" id="PTHR47470">
    <property type="entry name" value="CHOLESTEROL OXIDASE"/>
    <property type="match status" value="1"/>
</dbReference>
<proteinExistence type="inferred from homology"/>
<dbReference type="Gene3D" id="3.40.50.1820">
    <property type="entry name" value="alpha/beta hydrolase"/>
    <property type="match status" value="1"/>
</dbReference>
<dbReference type="SUPFAM" id="SSF53474">
    <property type="entry name" value="alpha/beta-Hydrolases"/>
    <property type="match status" value="1"/>
</dbReference>
<dbReference type="AlphaFoldDB" id="A0A0F7KGV2"/>
<dbReference type="EMBL" id="VNHT01000002">
    <property type="protein sequence ID" value="TYP94243.1"/>
    <property type="molecule type" value="Genomic_DNA"/>
</dbReference>
<evidence type="ECO:0000256" key="4">
    <source>
        <dbReference type="ARBA" id="ARBA00022827"/>
    </source>
</evidence>
<comment type="similarity">
    <text evidence="2">Belongs to the GMC oxidoreductase family.</text>
</comment>
<name>A0A0F7KGV2_9PROT</name>
<evidence type="ECO:0000256" key="1">
    <source>
        <dbReference type="ARBA" id="ARBA00001974"/>
    </source>
</evidence>
<evidence type="ECO:0000313" key="8">
    <source>
        <dbReference type="Proteomes" id="UP000034156"/>
    </source>
</evidence>
<dbReference type="OrthoDB" id="9787779at2"/>
<dbReference type="EMBL" id="CP011451">
    <property type="protein sequence ID" value="AKH38771.1"/>
    <property type="molecule type" value="Genomic_DNA"/>
</dbReference>
<evidence type="ECO:0000256" key="2">
    <source>
        <dbReference type="ARBA" id="ARBA00010790"/>
    </source>
</evidence>
<dbReference type="PATRIC" id="fig|44574.3.peg.3561"/>